<dbReference type="Proteomes" id="UP000238642">
    <property type="component" value="Unassembled WGS sequence"/>
</dbReference>
<keyword evidence="4" id="KW-1185">Reference proteome</keyword>
<feature type="chain" id="PRO_5015627847" evidence="2">
    <location>
        <begin position="27"/>
        <end position="127"/>
    </location>
</feature>
<accession>A0A2S9JGB7</accession>
<organism evidence="3 4">
    <name type="scientific">Sphingobacterium gobiense</name>
    <dbReference type="NCBI Taxonomy" id="1382456"/>
    <lineage>
        <taxon>Bacteria</taxon>
        <taxon>Pseudomonadati</taxon>
        <taxon>Bacteroidota</taxon>
        <taxon>Sphingobacteriia</taxon>
        <taxon>Sphingobacteriales</taxon>
        <taxon>Sphingobacteriaceae</taxon>
        <taxon>Sphingobacterium</taxon>
    </lineage>
</organism>
<gene>
    <name evidence="3" type="ORF">C5749_16975</name>
</gene>
<sequence length="127" mass="13659">MASSIIKYVKGAVTLFTLCLIGTATAAPNGNGDEKETKKEVKAEKTVQSTQWFEFIGTPSDSPTDHTKYRALEENEPLPDCPSGNQVCILNAPMGSNNQPDIDSNLQTEINNATSSGVESANVKLRQ</sequence>
<dbReference type="RefSeq" id="WP_105727426.1">
    <property type="nucleotide sequence ID" value="NZ_PVBS01000004.1"/>
</dbReference>
<feature type="signal peptide" evidence="2">
    <location>
        <begin position="1"/>
        <end position="26"/>
    </location>
</feature>
<comment type="caution">
    <text evidence="3">The sequence shown here is derived from an EMBL/GenBank/DDBJ whole genome shotgun (WGS) entry which is preliminary data.</text>
</comment>
<proteinExistence type="predicted"/>
<evidence type="ECO:0000256" key="2">
    <source>
        <dbReference type="SAM" id="SignalP"/>
    </source>
</evidence>
<dbReference type="OrthoDB" id="713410at2"/>
<dbReference type="EMBL" id="PVBS01000004">
    <property type="protein sequence ID" value="PRD51990.1"/>
    <property type="molecule type" value="Genomic_DNA"/>
</dbReference>
<evidence type="ECO:0000313" key="3">
    <source>
        <dbReference type="EMBL" id="PRD51990.1"/>
    </source>
</evidence>
<name>A0A2S9JGB7_9SPHI</name>
<feature type="compositionally biased region" description="Basic and acidic residues" evidence="1">
    <location>
        <begin position="32"/>
        <end position="44"/>
    </location>
</feature>
<evidence type="ECO:0000256" key="1">
    <source>
        <dbReference type="SAM" id="MobiDB-lite"/>
    </source>
</evidence>
<reference evidence="3 4" key="1">
    <citation type="submission" date="2018-02" db="EMBL/GenBank/DDBJ databases">
        <title>The draft genome of Sphingobacterium gobiense H7.</title>
        <authorList>
            <person name="Li L."/>
            <person name="Liu L."/>
            <person name="Zhang X."/>
            <person name="Wang T."/>
            <person name="Liang L."/>
        </authorList>
    </citation>
    <scope>NUCLEOTIDE SEQUENCE [LARGE SCALE GENOMIC DNA]</scope>
    <source>
        <strain evidence="3 4">ACCC 05757</strain>
    </source>
</reference>
<keyword evidence="2" id="KW-0732">Signal</keyword>
<evidence type="ECO:0000313" key="4">
    <source>
        <dbReference type="Proteomes" id="UP000238642"/>
    </source>
</evidence>
<protein>
    <submittedName>
        <fullName evidence="3">Uncharacterized protein</fullName>
    </submittedName>
</protein>
<feature type="region of interest" description="Disordered" evidence="1">
    <location>
        <begin position="24"/>
        <end position="44"/>
    </location>
</feature>
<dbReference type="AlphaFoldDB" id="A0A2S9JGB7"/>